<protein>
    <submittedName>
        <fullName evidence="2">Uncharacterized protein</fullName>
    </submittedName>
</protein>
<name>A0AAD9J692_9ANNE</name>
<dbReference type="PANTHER" id="PTHR31389:SF4">
    <property type="entry name" value="LD39211P"/>
    <property type="match status" value="1"/>
</dbReference>
<sequence>MGVWSVITSKNFLILTLFILATSISIWLLTMPTPTFQNIMFETHKQITTNLKNINVMSSSHKSHEVNLDETYMELLGFTANPQLYPDGLRNSEIPVIVTAVTNDNYEDSIQLLQSVQKYLFNNQVHIYDLGLGSPELVSLQKHCNTSNRCVVKSFDFEKFPHHVHNMHMKAYKPIAIQQALVEYGAILWTEGKDYFISSDVLPLLKQAQNYGIVAWIIESRDSTSAMTHPRMFTYFKTHTSKYYFQHMVGSDHLIIYNTKRIHKEMMLPWVKCALDRECVHPLGAQGVGCDARRKPKYLYMGCHHFEASALNIILGLMFGTEDEVPTYTSQVMIFGKENDQNNTTTKLPTTR</sequence>
<dbReference type="Proteomes" id="UP001208570">
    <property type="component" value="Unassembled WGS sequence"/>
</dbReference>
<evidence type="ECO:0000256" key="1">
    <source>
        <dbReference type="SAM" id="Phobius"/>
    </source>
</evidence>
<organism evidence="2 3">
    <name type="scientific">Paralvinella palmiformis</name>
    <dbReference type="NCBI Taxonomy" id="53620"/>
    <lineage>
        <taxon>Eukaryota</taxon>
        <taxon>Metazoa</taxon>
        <taxon>Spiralia</taxon>
        <taxon>Lophotrochozoa</taxon>
        <taxon>Annelida</taxon>
        <taxon>Polychaeta</taxon>
        <taxon>Sedentaria</taxon>
        <taxon>Canalipalpata</taxon>
        <taxon>Terebellida</taxon>
        <taxon>Terebelliformia</taxon>
        <taxon>Alvinellidae</taxon>
        <taxon>Paralvinella</taxon>
    </lineage>
</organism>
<dbReference type="InterPro" id="IPR012444">
    <property type="entry name" value="DUF1647"/>
</dbReference>
<proteinExistence type="predicted"/>
<keyword evidence="1" id="KW-1133">Transmembrane helix</keyword>
<dbReference type="PANTHER" id="PTHR31389">
    <property type="entry name" value="LD39211P"/>
    <property type="match status" value="1"/>
</dbReference>
<dbReference type="Pfam" id="PF07801">
    <property type="entry name" value="DUF1647"/>
    <property type="match status" value="1"/>
</dbReference>
<comment type="caution">
    <text evidence="2">The sequence shown here is derived from an EMBL/GenBank/DDBJ whole genome shotgun (WGS) entry which is preliminary data.</text>
</comment>
<accession>A0AAD9J692</accession>
<evidence type="ECO:0000313" key="3">
    <source>
        <dbReference type="Proteomes" id="UP001208570"/>
    </source>
</evidence>
<reference evidence="2" key="1">
    <citation type="journal article" date="2023" name="Mol. Biol. Evol.">
        <title>Third-Generation Sequencing Reveals the Adaptive Role of the Epigenome in Three Deep-Sea Polychaetes.</title>
        <authorList>
            <person name="Perez M."/>
            <person name="Aroh O."/>
            <person name="Sun Y."/>
            <person name="Lan Y."/>
            <person name="Juniper S.K."/>
            <person name="Young C.R."/>
            <person name="Angers B."/>
            <person name="Qian P.Y."/>
        </authorList>
    </citation>
    <scope>NUCLEOTIDE SEQUENCE</scope>
    <source>
        <strain evidence="2">P08H-3</strain>
    </source>
</reference>
<evidence type="ECO:0000313" key="2">
    <source>
        <dbReference type="EMBL" id="KAK2146893.1"/>
    </source>
</evidence>
<dbReference type="AlphaFoldDB" id="A0AAD9J692"/>
<feature type="transmembrane region" description="Helical" evidence="1">
    <location>
        <begin position="12"/>
        <end position="30"/>
    </location>
</feature>
<keyword evidence="3" id="KW-1185">Reference proteome</keyword>
<keyword evidence="1" id="KW-0812">Transmembrane</keyword>
<keyword evidence="1" id="KW-0472">Membrane</keyword>
<dbReference type="EMBL" id="JAODUP010000580">
    <property type="protein sequence ID" value="KAK2146893.1"/>
    <property type="molecule type" value="Genomic_DNA"/>
</dbReference>
<gene>
    <name evidence="2" type="ORF">LSH36_580g01002</name>
</gene>